<dbReference type="RefSeq" id="WP_181886470.1">
    <property type="nucleotide sequence ID" value="NZ_CP059472.1"/>
</dbReference>
<evidence type="ECO:0000313" key="7">
    <source>
        <dbReference type="Proteomes" id="UP000515349"/>
    </source>
</evidence>
<dbReference type="AlphaFoldDB" id="A0A7D7LMA0"/>
<dbReference type="Gene3D" id="3.40.50.720">
    <property type="entry name" value="NAD(P)-binding Rossmann-like Domain"/>
    <property type="match status" value="1"/>
</dbReference>
<accession>A0A7D7LMA0</accession>
<dbReference type="PANTHER" id="PTHR43899:SF13">
    <property type="entry name" value="RH59310P"/>
    <property type="match status" value="1"/>
</dbReference>
<dbReference type="Proteomes" id="UP000539710">
    <property type="component" value="Unassembled WGS sequence"/>
</dbReference>
<comment type="similarity">
    <text evidence="2 4">Belongs to the short-chain dehydrogenases/reductases (SDR) family.</text>
</comment>
<dbReference type="InterPro" id="IPR002347">
    <property type="entry name" value="SDR_fam"/>
</dbReference>
<dbReference type="PROSITE" id="PS00061">
    <property type="entry name" value="ADH_SHORT"/>
    <property type="match status" value="1"/>
</dbReference>
<sequence>MTALQTMNTDSKFALITAGSSGIGAAFAEELASRGHNLLIVALPDEILHSYSEKIQERHGVICHTLGLDLSEENAPAEIEKWVTTNGFSINILINNAGIGSKEIFENLPPEFYRKQLMVNVVNTTIITRVLLGNLKKSGPSYILNMGSLGGFFCIPEKVSYVASKAFIHSFSNSLRCELKGSGIKVVLVCPGGVTSNPNSTQIISEMKGLARKSVLNPEKLARVTIDRMFRNETTIIPGLLNQSFLHASRFVPPFLKSLVINRQFERKSRYGA</sequence>
<keyword evidence="3" id="KW-0560">Oxidoreductase</keyword>
<dbReference type="InterPro" id="IPR020904">
    <property type="entry name" value="Sc_DH/Rdtase_CS"/>
</dbReference>
<name>A0A7D7LMA0_9FLAO</name>
<evidence type="ECO:0000256" key="2">
    <source>
        <dbReference type="ARBA" id="ARBA00006484"/>
    </source>
</evidence>
<dbReference type="PRINTS" id="PR00081">
    <property type="entry name" value="GDHRDH"/>
</dbReference>
<proteinExistence type="inferred from homology"/>
<dbReference type="PRINTS" id="PR00080">
    <property type="entry name" value="SDRFAMILY"/>
</dbReference>
<dbReference type="Pfam" id="PF00106">
    <property type="entry name" value="adh_short"/>
    <property type="match status" value="1"/>
</dbReference>
<gene>
    <name evidence="6" type="ORF">H1R16_11160</name>
    <name evidence="5" type="ORF">H2507_04305</name>
</gene>
<dbReference type="PANTHER" id="PTHR43899">
    <property type="entry name" value="RH59310P"/>
    <property type="match status" value="1"/>
</dbReference>
<evidence type="ECO:0000256" key="4">
    <source>
        <dbReference type="RuleBase" id="RU000363"/>
    </source>
</evidence>
<dbReference type="GO" id="GO:0016491">
    <property type="term" value="F:oxidoreductase activity"/>
    <property type="evidence" value="ECO:0007669"/>
    <property type="project" value="UniProtKB-KW"/>
</dbReference>
<reference evidence="6 7" key="1">
    <citation type="submission" date="2020-07" db="EMBL/GenBank/DDBJ databases">
        <title>Chryseobacterium sp.cx-624.</title>
        <authorList>
            <person name="Yang C."/>
        </authorList>
    </citation>
    <scope>NUCLEOTIDE SEQUENCE [LARGE SCALE GENOMIC DNA]</scope>
    <source>
        <strain evidence="6">Cx-624</strain>
        <strain evidence="7">cx-624</strain>
    </source>
</reference>
<organism evidence="6 7">
    <name type="scientific">Marnyiella aurantia</name>
    <dbReference type="NCBI Taxonomy" id="2758037"/>
    <lineage>
        <taxon>Bacteria</taxon>
        <taxon>Pseudomonadati</taxon>
        <taxon>Bacteroidota</taxon>
        <taxon>Flavobacteriia</taxon>
        <taxon>Flavobacteriales</taxon>
        <taxon>Weeksellaceae</taxon>
        <taxon>Marnyiella</taxon>
    </lineage>
</organism>
<dbReference type="CDD" id="cd05233">
    <property type="entry name" value="SDR_c"/>
    <property type="match status" value="1"/>
</dbReference>
<dbReference type="EMBL" id="JACEUX010000001">
    <property type="protein sequence ID" value="MBA5246387.1"/>
    <property type="molecule type" value="Genomic_DNA"/>
</dbReference>
<dbReference type="Proteomes" id="UP000515349">
    <property type="component" value="Chromosome"/>
</dbReference>
<comment type="subcellular location">
    <subcellularLocation>
        <location evidence="1">Endoplasmic reticulum</location>
    </subcellularLocation>
</comment>
<dbReference type="KEGG" id="cbau:H1R16_11160"/>
<dbReference type="SUPFAM" id="SSF51735">
    <property type="entry name" value="NAD(P)-binding Rossmann-fold domains"/>
    <property type="match status" value="1"/>
</dbReference>
<evidence type="ECO:0000256" key="1">
    <source>
        <dbReference type="ARBA" id="ARBA00004240"/>
    </source>
</evidence>
<keyword evidence="8" id="KW-1185">Reference proteome</keyword>
<reference evidence="5" key="3">
    <citation type="submission" date="2020-07" db="EMBL/GenBank/DDBJ databases">
        <authorList>
            <person name="Yang C."/>
        </authorList>
    </citation>
    <scope>NUCLEOTIDE SEQUENCE</scope>
    <source>
        <strain evidence="5">Cx-624</strain>
    </source>
</reference>
<evidence type="ECO:0000313" key="5">
    <source>
        <dbReference type="EMBL" id="MBA5246387.1"/>
    </source>
</evidence>
<evidence type="ECO:0000313" key="8">
    <source>
        <dbReference type="Proteomes" id="UP000539710"/>
    </source>
</evidence>
<dbReference type="EMBL" id="CP059472">
    <property type="protein sequence ID" value="QMS98244.1"/>
    <property type="molecule type" value="Genomic_DNA"/>
</dbReference>
<evidence type="ECO:0000313" key="6">
    <source>
        <dbReference type="EMBL" id="QMS98244.1"/>
    </source>
</evidence>
<dbReference type="PIRSF" id="PIRSF000126">
    <property type="entry name" value="11-beta-HSD1"/>
    <property type="match status" value="1"/>
</dbReference>
<dbReference type="InterPro" id="IPR051019">
    <property type="entry name" value="VLCFA-Steroid_DH"/>
</dbReference>
<dbReference type="InterPro" id="IPR036291">
    <property type="entry name" value="NAD(P)-bd_dom_sf"/>
</dbReference>
<evidence type="ECO:0000256" key="3">
    <source>
        <dbReference type="ARBA" id="ARBA00023002"/>
    </source>
</evidence>
<protein>
    <submittedName>
        <fullName evidence="6">SDR family NAD(P)-dependent oxidoreductase</fullName>
    </submittedName>
</protein>
<reference evidence="8" key="2">
    <citation type="submission" date="2020-07" db="EMBL/GenBank/DDBJ databases">
        <title>Flavobacterium sp. xlx-214.</title>
        <authorList>
            <person name="Yang C."/>
        </authorList>
    </citation>
    <scope>NUCLEOTIDE SEQUENCE [LARGE SCALE GENOMIC DNA]</scope>
    <source>
        <strain evidence="8">CX-624</strain>
    </source>
</reference>